<evidence type="ECO:0000256" key="1">
    <source>
        <dbReference type="SAM" id="Phobius"/>
    </source>
</evidence>
<gene>
    <name evidence="2" type="ORF">PQ465_00425</name>
</gene>
<dbReference type="RefSeq" id="WP_274267586.1">
    <property type="nucleotide sequence ID" value="NZ_CP117880.1"/>
</dbReference>
<keyword evidence="3" id="KW-1185">Reference proteome</keyword>
<keyword evidence="1" id="KW-1133">Transmembrane helix</keyword>
<organism evidence="2 3">
    <name type="scientific">Sphingobacterium oryzagri</name>
    <dbReference type="NCBI Taxonomy" id="3025669"/>
    <lineage>
        <taxon>Bacteria</taxon>
        <taxon>Pseudomonadati</taxon>
        <taxon>Bacteroidota</taxon>
        <taxon>Sphingobacteriia</taxon>
        <taxon>Sphingobacteriales</taxon>
        <taxon>Sphingobacteriaceae</taxon>
        <taxon>Sphingobacterium</taxon>
    </lineage>
</organism>
<evidence type="ECO:0000313" key="2">
    <source>
        <dbReference type="EMBL" id="WDF68858.1"/>
    </source>
</evidence>
<proteinExistence type="predicted"/>
<accession>A0ABY7WI53</accession>
<dbReference type="EMBL" id="CP117880">
    <property type="protein sequence ID" value="WDF68858.1"/>
    <property type="molecule type" value="Genomic_DNA"/>
</dbReference>
<dbReference type="NCBIfam" id="TIGR03949">
    <property type="entry name" value="bact_IIb_cerein"/>
    <property type="match status" value="1"/>
</dbReference>
<sequence>MSTFNLTEFGVQDLNTEEMKNTDGGIAPILLAFYATDVLMAASAVGAVNGWNNAAR</sequence>
<protein>
    <submittedName>
        <fullName evidence="2">Class IIb bacteriocin, lactobin A/cerein 7B family</fullName>
    </submittedName>
</protein>
<name>A0ABY7WI53_9SPHI</name>
<reference evidence="2 3" key="1">
    <citation type="submission" date="2023-02" db="EMBL/GenBank/DDBJ databases">
        <title>Genome sequence of Sphingobacterium sp. KACC 22765.</title>
        <authorList>
            <person name="Kim S."/>
            <person name="Heo J."/>
            <person name="Kwon S.-W."/>
        </authorList>
    </citation>
    <scope>NUCLEOTIDE SEQUENCE [LARGE SCALE GENOMIC DNA]</scope>
    <source>
        <strain evidence="2 3">KACC 22765</strain>
    </source>
</reference>
<evidence type="ECO:0000313" key="3">
    <source>
        <dbReference type="Proteomes" id="UP001221558"/>
    </source>
</evidence>
<keyword evidence="1" id="KW-0472">Membrane</keyword>
<keyword evidence="1" id="KW-0812">Transmembrane</keyword>
<dbReference type="Proteomes" id="UP001221558">
    <property type="component" value="Chromosome"/>
</dbReference>
<feature type="transmembrane region" description="Helical" evidence="1">
    <location>
        <begin position="26"/>
        <end position="48"/>
    </location>
</feature>
<dbReference type="InterPro" id="IPR023991">
    <property type="entry name" value="Bacteriocin_IIb_lactobn/cerein"/>
</dbReference>